<name>A0ABS2PQC6_9STRE</name>
<dbReference type="PANTHER" id="PTHR43479">
    <property type="entry name" value="ACREF/ENVCD OPERON REPRESSOR-RELATED"/>
    <property type="match status" value="1"/>
</dbReference>
<evidence type="ECO:0000313" key="6">
    <source>
        <dbReference type="Proteomes" id="UP000697472"/>
    </source>
</evidence>
<evidence type="ECO:0000256" key="3">
    <source>
        <dbReference type="SAM" id="Coils"/>
    </source>
</evidence>
<accession>A0ABS2PQC6</accession>
<organism evidence="5 6">
    <name type="scientific">Streptococcus loxodontisalivarius</name>
    <dbReference type="NCBI Taxonomy" id="1349415"/>
    <lineage>
        <taxon>Bacteria</taxon>
        <taxon>Bacillati</taxon>
        <taxon>Bacillota</taxon>
        <taxon>Bacilli</taxon>
        <taxon>Lactobacillales</taxon>
        <taxon>Streptococcaceae</taxon>
        <taxon>Streptococcus</taxon>
    </lineage>
</organism>
<dbReference type="InterPro" id="IPR001647">
    <property type="entry name" value="HTH_TetR"/>
</dbReference>
<reference evidence="5 6" key="1">
    <citation type="submission" date="2021-01" db="EMBL/GenBank/DDBJ databases">
        <title>Genomic Encyclopedia of Type Strains, Phase IV (KMG-IV): sequencing the most valuable type-strain genomes for metagenomic binning, comparative biology and taxonomic classification.</title>
        <authorList>
            <person name="Goeker M."/>
        </authorList>
    </citation>
    <scope>NUCLEOTIDE SEQUENCE [LARGE SCALE GENOMIC DNA]</scope>
    <source>
        <strain evidence="5 6">DSM 27382</strain>
    </source>
</reference>
<dbReference type="InterPro" id="IPR050624">
    <property type="entry name" value="HTH-type_Tx_Regulator"/>
</dbReference>
<evidence type="ECO:0000256" key="2">
    <source>
        <dbReference type="PROSITE-ProRule" id="PRU00335"/>
    </source>
</evidence>
<dbReference type="PROSITE" id="PS50977">
    <property type="entry name" value="HTH_TETR_2"/>
    <property type="match status" value="1"/>
</dbReference>
<dbReference type="Proteomes" id="UP000697472">
    <property type="component" value="Unassembled WGS sequence"/>
</dbReference>
<dbReference type="SUPFAM" id="SSF46689">
    <property type="entry name" value="Homeodomain-like"/>
    <property type="match status" value="1"/>
</dbReference>
<dbReference type="EMBL" id="JAFBEH010000007">
    <property type="protein sequence ID" value="MBM7642256.1"/>
    <property type="molecule type" value="Genomic_DNA"/>
</dbReference>
<dbReference type="PANTHER" id="PTHR43479:SF7">
    <property type="entry name" value="TETR-FAMILY TRANSCRIPTIONAL REGULATOR"/>
    <property type="match status" value="1"/>
</dbReference>
<keyword evidence="3" id="KW-0175">Coiled coil</keyword>
<dbReference type="Pfam" id="PF00440">
    <property type="entry name" value="TetR_N"/>
    <property type="match status" value="1"/>
</dbReference>
<dbReference type="Gene3D" id="1.10.357.10">
    <property type="entry name" value="Tetracycline Repressor, domain 2"/>
    <property type="match status" value="1"/>
</dbReference>
<dbReference type="RefSeq" id="WP_205009106.1">
    <property type="nucleotide sequence ID" value="NZ_JAFBEH010000007.1"/>
</dbReference>
<evidence type="ECO:0000313" key="5">
    <source>
        <dbReference type="EMBL" id="MBM7642256.1"/>
    </source>
</evidence>
<evidence type="ECO:0000256" key="1">
    <source>
        <dbReference type="ARBA" id="ARBA00023125"/>
    </source>
</evidence>
<feature type="DNA-binding region" description="H-T-H motif" evidence="2">
    <location>
        <begin position="29"/>
        <end position="48"/>
    </location>
</feature>
<feature type="domain" description="HTH tetR-type" evidence="4">
    <location>
        <begin position="6"/>
        <end position="66"/>
    </location>
</feature>
<protein>
    <submittedName>
        <fullName evidence="5">AcrR family transcriptional regulator</fullName>
    </submittedName>
</protein>
<keyword evidence="1 2" id="KW-0238">DNA-binding</keyword>
<comment type="caution">
    <text evidence="5">The sequence shown here is derived from an EMBL/GenBank/DDBJ whole genome shotgun (WGS) entry which is preliminary data.</text>
</comment>
<proteinExistence type="predicted"/>
<feature type="coiled-coil region" evidence="3">
    <location>
        <begin position="74"/>
        <end position="105"/>
    </location>
</feature>
<keyword evidence="6" id="KW-1185">Reference proteome</keyword>
<sequence length="180" mass="21337">MDLRQYKTKTSIKQAFFELLSERDFAKITVANILERSMVGRTTFYRYYLDKYDLVEQLIAEISYNYEQTLHLHLETEDKNITGLLDNLREETRELLLLRRIANKELEIDSMLKNHLMTIFQNTFVDRVKINRPEISVNLLSALVLELLICQEKGIFQGEESEIDEIFDDLSQLLQLLRNN</sequence>
<gene>
    <name evidence="5" type="ORF">JOC28_000550</name>
</gene>
<evidence type="ECO:0000259" key="4">
    <source>
        <dbReference type="PROSITE" id="PS50977"/>
    </source>
</evidence>
<dbReference type="InterPro" id="IPR009057">
    <property type="entry name" value="Homeodomain-like_sf"/>
</dbReference>